<dbReference type="Proteomes" id="UP000175691">
    <property type="component" value="Unassembled WGS sequence"/>
</dbReference>
<proteinExistence type="predicted"/>
<reference evidence="1 2" key="1">
    <citation type="submission" date="2016-08" db="EMBL/GenBank/DDBJ databases">
        <authorList>
            <person name="Seilhamer J.J."/>
        </authorList>
    </citation>
    <scope>NUCLEOTIDE SEQUENCE [LARGE SCALE GENOMIC DNA]</scope>
    <source>
        <strain evidence="1 2">KCTC 42603</strain>
    </source>
</reference>
<dbReference type="RefSeq" id="WP_070125926.1">
    <property type="nucleotide sequence ID" value="NZ_MDHN01000029.1"/>
</dbReference>
<keyword evidence="2" id="KW-1185">Reference proteome</keyword>
<evidence type="ECO:0000313" key="1">
    <source>
        <dbReference type="EMBL" id="OFC70283.1"/>
    </source>
</evidence>
<dbReference type="InterPro" id="IPR007413">
    <property type="entry name" value="YcjX-like"/>
</dbReference>
<dbReference type="OrthoDB" id="9777645at2"/>
<sequence length="460" mass="52976">MKSFLKNVLSPLEPLLESMNSAGDWFTREHHRFTITGLSRSGKSMLFTSLMTILKYRSEQQYQCLPLLKYLPMELVDSMWLEPIDDFPLFPIDEHTASLEAGNWPRPTENVYGFKMVVRLKQTHQLKRYLFPHTHVVFEFIDYPGEWITDLPMLGREYAQWSDSALAQQMTDPQRFYAQAWHALLERVDFDAEPTPEAMQTLTEGYREYLLNAKKAGIAMLQPGSFLLDGSGFNWRESGFTPLPAKITSDITHPWTKAFTRNFTLFQKEWLQPLRKSTFREADRQIILIDLFEGLNHSKQHLAQLKETLSHLADVFVYGEPDWFSKHVLRKNEIGRVAFVATKTDLVPESEKQHLLSLLKDVSGGATAKLARDGVDFEHFLVSAMQVTDEGSKPASLRYTNKHKQYVEVQFEPVPDAIKAMSADEHYPALKPPVPADYLPRMLNGRGLDKLLQFLLHRNG</sequence>
<evidence type="ECO:0000313" key="2">
    <source>
        <dbReference type="Proteomes" id="UP000175691"/>
    </source>
</evidence>
<gene>
    <name evidence="1" type="ORF">BFC18_13975</name>
</gene>
<protein>
    <recommendedName>
        <fullName evidence="3">YcjX family protein</fullName>
    </recommendedName>
</protein>
<organism evidence="1 2">
    <name type="scientific">Alteromonas confluentis</name>
    <dbReference type="NCBI Taxonomy" id="1656094"/>
    <lineage>
        <taxon>Bacteria</taxon>
        <taxon>Pseudomonadati</taxon>
        <taxon>Pseudomonadota</taxon>
        <taxon>Gammaproteobacteria</taxon>
        <taxon>Alteromonadales</taxon>
        <taxon>Alteromonadaceae</taxon>
        <taxon>Alteromonas/Salinimonas group</taxon>
        <taxon>Alteromonas</taxon>
    </lineage>
</organism>
<dbReference type="Pfam" id="PF04317">
    <property type="entry name" value="DUF463"/>
    <property type="match status" value="1"/>
</dbReference>
<dbReference type="EMBL" id="MDHN01000029">
    <property type="protein sequence ID" value="OFC70283.1"/>
    <property type="molecule type" value="Genomic_DNA"/>
</dbReference>
<comment type="caution">
    <text evidence="1">The sequence shown here is derived from an EMBL/GenBank/DDBJ whole genome shotgun (WGS) entry which is preliminary data.</text>
</comment>
<dbReference type="PANTHER" id="PTHR38605">
    <property type="entry name" value="ATPASE-RELATED"/>
    <property type="match status" value="1"/>
</dbReference>
<dbReference type="PANTHER" id="PTHR38605:SF1">
    <property type="entry name" value="ATPASE"/>
    <property type="match status" value="1"/>
</dbReference>
<dbReference type="STRING" id="1656094.BFC18_13975"/>
<dbReference type="AlphaFoldDB" id="A0A1E7Z9R3"/>
<evidence type="ECO:0008006" key="3">
    <source>
        <dbReference type="Google" id="ProtNLM"/>
    </source>
</evidence>
<name>A0A1E7Z9R3_9ALTE</name>
<accession>A0A1E7Z9R3</accession>